<proteinExistence type="predicted"/>
<evidence type="ECO:0000313" key="2">
    <source>
        <dbReference type="EMBL" id="SFV88839.1"/>
    </source>
</evidence>
<sequence>MIGKIQFLPLKETLKKCPIGDFLKLIPFIKTNDTKSTNYCPF</sequence>
<protein>
    <submittedName>
        <fullName evidence="1">Uncharacterized protein</fullName>
    </submittedName>
</protein>
<organism evidence="1">
    <name type="scientific">hydrothermal vent metagenome</name>
    <dbReference type="NCBI Taxonomy" id="652676"/>
    <lineage>
        <taxon>unclassified sequences</taxon>
        <taxon>metagenomes</taxon>
        <taxon>ecological metagenomes</taxon>
    </lineage>
</organism>
<reference evidence="1" key="1">
    <citation type="submission" date="2016-10" db="EMBL/GenBank/DDBJ databases">
        <authorList>
            <person name="de Groot N.N."/>
        </authorList>
    </citation>
    <scope>NUCLEOTIDE SEQUENCE</scope>
</reference>
<name>A0A1W1E1V5_9ZZZZ</name>
<dbReference type="EMBL" id="FPHZ01000095">
    <property type="protein sequence ID" value="SFV87847.1"/>
    <property type="molecule type" value="Genomic_DNA"/>
</dbReference>
<dbReference type="AlphaFoldDB" id="A0A1W1E1V5"/>
<evidence type="ECO:0000313" key="1">
    <source>
        <dbReference type="EMBL" id="SFV87847.1"/>
    </source>
</evidence>
<gene>
    <name evidence="1" type="ORF">MNB_SUP05-SYMBIONT-5-1166</name>
    <name evidence="2" type="ORF">MNB_SUP05-SYMBIONT-7-257</name>
</gene>
<dbReference type="EMBL" id="FPIA01000091">
    <property type="protein sequence ID" value="SFV88839.1"/>
    <property type="molecule type" value="Genomic_DNA"/>
</dbReference>
<accession>A0A1W1E1V5</accession>